<dbReference type="InterPro" id="IPR009057">
    <property type="entry name" value="Homeodomain-like_sf"/>
</dbReference>
<proteinExistence type="predicted"/>
<comment type="caution">
    <text evidence="1">The sequence shown here is derived from an EMBL/GenBank/DDBJ whole genome shotgun (WGS) entry which is preliminary data.</text>
</comment>
<reference evidence="1 2" key="1">
    <citation type="journal article" date="2019" name="Int. J. Syst. Evol. Microbiol.">
        <title>The Global Catalogue of Microorganisms (GCM) 10K type strain sequencing project: providing services to taxonomists for standard genome sequencing and annotation.</title>
        <authorList>
            <consortium name="The Broad Institute Genomics Platform"/>
            <consortium name="The Broad Institute Genome Sequencing Center for Infectious Disease"/>
            <person name="Wu L."/>
            <person name="Ma J."/>
        </authorList>
    </citation>
    <scope>NUCLEOTIDE SEQUENCE [LARGE SCALE GENOMIC DNA]</scope>
    <source>
        <strain evidence="1 2">JCM 16114</strain>
    </source>
</reference>
<organism evidence="1 2">
    <name type="scientific">Nonomuraea monospora</name>
    <dbReference type="NCBI Taxonomy" id="568818"/>
    <lineage>
        <taxon>Bacteria</taxon>
        <taxon>Bacillati</taxon>
        <taxon>Actinomycetota</taxon>
        <taxon>Actinomycetes</taxon>
        <taxon>Streptosporangiales</taxon>
        <taxon>Streptosporangiaceae</taxon>
        <taxon>Nonomuraea</taxon>
    </lineage>
</organism>
<dbReference type="EMBL" id="BAAAQX010000008">
    <property type="protein sequence ID" value="GAA2208060.1"/>
    <property type="molecule type" value="Genomic_DNA"/>
</dbReference>
<accession>A0ABN3CFH1</accession>
<sequence length="257" mass="27404">MVNHEGLTVGLDHISFEDVIQQAGVSRTAVYRRWPYKDLFFSDLLRELADGAAPAAAVDEAATRRLLGSVLAASTGDLTTPQGRHDVVSELLRVSAVSDFEAVHGSPEWRTYLALQATFSSLPDGDLREDVQAALARSEQRFVGRVATGWERVATALGYRPRPDTGAGFPLIATLATAAMRGLVLMALSDPDLLARRVPANPTGASAPADWSLIGLAAAGIAVAYLEPDPDVVWDGDRVASLRALVTRVPDRHRAGG</sequence>
<dbReference type="RefSeq" id="WP_344475808.1">
    <property type="nucleotide sequence ID" value="NZ_BAAAQX010000008.1"/>
</dbReference>
<dbReference type="SUPFAM" id="SSF46689">
    <property type="entry name" value="Homeodomain-like"/>
    <property type="match status" value="1"/>
</dbReference>
<gene>
    <name evidence="1" type="ORF">GCM10009850_035180</name>
</gene>
<evidence type="ECO:0000313" key="1">
    <source>
        <dbReference type="EMBL" id="GAA2208060.1"/>
    </source>
</evidence>
<evidence type="ECO:0000313" key="2">
    <source>
        <dbReference type="Proteomes" id="UP001499843"/>
    </source>
</evidence>
<name>A0ABN3CFH1_9ACTN</name>
<dbReference type="Gene3D" id="1.10.357.10">
    <property type="entry name" value="Tetracycline Repressor, domain 2"/>
    <property type="match status" value="1"/>
</dbReference>
<evidence type="ECO:0008006" key="3">
    <source>
        <dbReference type="Google" id="ProtNLM"/>
    </source>
</evidence>
<dbReference type="Proteomes" id="UP001499843">
    <property type="component" value="Unassembled WGS sequence"/>
</dbReference>
<keyword evidence="2" id="KW-1185">Reference proteome</keyword>
<protein>
    <recommendedName>
        <fullName evidence="3">HTH tetR-type domain-containing protein</fullName>
    </recommendedName>
</protein>